<dbReference type="EMBL" id="QGKW02000276">
    <property type="protein sequence ID" value="KAF2606723.1"/>
    <property type="molecule type" value="Genomic_DNA"/>
</dbReference>
<dbReference type="Proteomes" id="UP000712281">
    <property type="component" value="Unassembled WGS sequence"/>
</dbReference>
<sequence>MVSRRWDPGIGAGGSIWVSKRGSAEAYGKRRSGLNGNEREIRDGNRGWNDGAKHEDRARSYKFVVINGQTGQHNKERDNREYYGKGKGKAFDAPYSKWVKAKERGSRRPPNKYGNYRGTGEGSQFKTSSREDVRNVATDVGLGLQESRNRLSSEQSRGDQEFQLELAKTQAEGTEVIMEATDEERGLLTVQGMIEAHDDLAEEIDMEMEALNAAMLEDGVDLEAVDILCWSVPWSDLRCFGAL</sequence>
<gene>
    <name evidence="2" type="ORF">F2Q68_00044842</name>
</gene>
<feature type="region of interest" description="Disordered" evidence="1">
    <location>
        <begin position="101"/>
        <end position="132"/>
    </location>
</feature>
<evidence type="ECO:0000313" key="2">
    <source>
        <dbReference type="EMBL" id="KAF2606723.1"/>
    </source>
</evidence>
<evidence type="ECO:0000256" key="1">
    <source>
        <dbReference type="SAM" id="MobiDB-lite"/>
    </source>
</evidence>
<name>A0A8S9LNA7_BRACR</name>
<organism evidence="2 3">
    <name type="scientific">Brassica cretica</name>
    <name type="common">Mustard</name>
    <dbReference type="NCBI Taxonomy" id="69181"/>
    <lineage>
        <taxon>Eukaryota</taxon>
        <taxon>Viridiplantae</taxon>
        <taxon>Streptophyta</taxon>
        <taxon>Embryophyta</taxon>
        <taxon>Tracheophyta</taxon>
        <taxon>Spermatophyta</taxon>
        <taxon>Magnoliopsida</taxon>
        <taxon>eudicotyledons</taxon>
        <taxon>Gunneridae</taxon>
        <taxon>Pentapetalae</taxon>
        <taxon>rosids</taxon>
        <taxon>malvids</taxon>
        <taxon>Brassicales</taxon>
        <taxon>Brassicaceae</taxon>
        <taxon>Brassiceae</taxon>
        <taxon>Brassica</taxon>
    </lineage>
</organism>
<reference evidence="2" key="1">
    <citation type="submission" date="2019-12" db="EMBL/GenBank/DDBJ databases">
        <title>Genome sequencing and annotation of Brassica cretica.</title>
        <authorList>
            <person name="Studholme D.J."/>
            <person name="Sarris P.F."/>
        </authorList>
    </citation>
    <scope>NUCLEOTIDE SEQUENCE</scope>
    <source>
        <strain evidence="2">PFS-001/15</strain>
        <tissue evidence="2">Leaf</tissue>
    </source>
</reference>
<comment type="caution">
    <text evidence="2">The sequence shown here is derived from an EMBL/GenBank/DDBJ whole genome shotgun (WGS) entry which is preliminary data.</text>
</comment>
<evidence type="ECO:0000313" key="3">
    <source>
        <dbReference type="Proteomes" id="UP000712281"/>
    </source>
</evidence>
<protein>
    <submittedName>
        <fullName evidence="2">Uncharacterized protein</fullName>
    </submittedName>
</protein>
<proteinExistence type="predicted"/>
<dbReference type="AlphaFoldDB" id="A0A8S9LNA7"/>
<accession>A0A8S9LNA7</accession>